<dbReference type="Proteomes" id="UP000828390">
    <property type="component" value="Unassembled WGS sequence"/>
</dbReference>
<keyword evidence="1" id="KW-1133">Transmembrane helix</keyword>
<keyword evidence="3" id="KW-1185">Reference proteome</keyword>
<dbReference type="AlphaFoldDB" id="A0A9D4MVT0"/>
<keyword evidence="1" id="KW-0472">Membrane</keyword>
<protein>
    <submittedName>
        <fullName evidence="2">Uncharacterized protein</fullName>
    </submittedName>
</protein>
<feature type="transmembrane region" description="Helical" evidence="1">
    <location>
        <begin position="91"/>
        <end position="111"/>
    </location>
</feature>
<comment type="caution">
    <text evidence="2">The sequence shown here is derived from an EMBL/GenBank/DDBJ whole genome shotgun (WGS) entry which is preliminary data.</text>
</comment>
<evidence type="ECO:0000256" key="1">
    <source>
        <dbReference type="SAM" id="Phobius"/>
    </source>
</evidence>
<organism evidence="2 3">
    <name type="scientific">Dreissena polymorpha</name>
    <name type="common">Zebra mussel</name>
    <name type="synonym">Mytilus polymorpha</name>
    <dbReference type="NCBI Taxonomy" id="45954"/>
    <lineage>
        <taxon>Eukaryota</taxon>
        <taxon>Metazoa</taxon>
        <taxon>Spiralia</taxon>
        <taxon>Lophotrochozoa</taxon>
        <taxon>Mollusca</taxon>
        <taxon>Bivalvia</taxon>
        <taxon>Autobranchia</taxon>
        <taxon>Heteroconchia</taxon>
        <taxon>Euheterodonta</taxon>
        <taxon>Imparidentia</taxon>
        <taxon>Neoheterodontei</taxon>
        <taxon>Myida</taxon>
        <taxon>Dreissenoidea</taxon>
        <taxon>Dreissenidae</taxon>
        <taxon>Dreissena</taxon>
    </lineage>
</organism>
<reference evidence="2" key="2">
    <citation type="submission" date="2020-11" db="EMBL/GenBank/DDBJ databases">
        <authorList>
            <person name="McCartney M.A."/>
            <person name="Auch B."/>
            <person name="Kono T."/>
            <person name="Mallez S."/>
            <person name="Becker A."/>
            <person name="Gohl D.M."/>
            <person name="Silverstein K.A.T."/>
            <person name="Koren S."/>
            <person name="Bechman K.B."/>
            <person name="Herman A."/>
            <person name="Abrahante J.E."/>
            <person name="Garbe J."/>
        </authorList>
    </citation>
    <scope>NUCLEOTIDE SEQUENCE</scope>
    <source>
        <strain evidence="2">Duluth1</strain>
        <tissue evidence="2">Whole animal</tissue>
    </source>
</reference>
<gene>
    <name evidence="2" type="ORF">DPMN_008797</name>
</gene>
<name>A0A9D4MVT0_DREPO</name>
<evidence type="ECO:0000313" key="3">
    <source>
        <dbReference type="Proteomes" id="UP000828390"/>
    </source>
</evidence>
<reference evidence="2" key="1">
    <citation type="journal article" date="2019" name="bioRxiv">
        <title>The Genome of the Zebra Mussel, Dreissena polymorpha: A Resource for Invasive Species Research.</title>
        <authorList>
            <person name="McCartney M.A."/>
            <person name="Auch B."/>
            <person name="Kono T."/>
            <person name="Mallez S."/>
            <person name="Zhang Y."/>
            <person name="Obille A."/>
            <person name="Becker A."/>
            <person name="Abrahante J.E."/>
            <person name="Garbe J."/>
            <person name="Badalamenti J.P."/>
            <person name="Herman A."/>
            <person name="Mangelson H."/>
            <person name="Liachko I."/>
            <person name="Sullivan S."/>
            <person name="Sone E.D."/>
            <person name="Koren S."/>
            <person name="Silverstein K.A.T."/>
            <person name="Beckman K.B."/>
            <person name="Gohl D.M."/>
        </authorList>
    </citation>
    <scope>NUCLEOTIDE SEQUENCE</scope>
    <source>
        <strain evidence="2">Duluth1</strain>
        <tissue evidence="2">Whole animal</tissue>
    </source>
</reference>
<proteinExistence type="predicted"/>
<keyword evidence="1" id="KW-0812">Transmembrane</keyword>
<accession>A0A9D4MVT0</accession>
<dbReference type="EMBL" id="JAIWYP010000001">
    <property type="protein sequence ID" value="KAH3884812.1"/>
    <property type="molecule type" value="Genomic_DNA"/>
</dbReference>
<evidence type="ECO:0000313" key="2">
    <source>
        <dbReference type="EMBL" id="KAH3884812.1"/>
    </source>
</evidence>
<sequence length="136" mass="15422">MSPCRWKDYMWKLVTMVTAVGCVHSGVAANIPTFNVTWKDDYPGWVVLEPKCEGLCKQFGSRMWRLIKIPTVCVILFQHGTVPIEGIPSSLFHYFVLTLISCFGLVSRTLLQACQMISQIGLMIIYIDQMLQPAIH</sequence>